<proteinExistence type="inferred from homology"/>
<evidence type="ECO:0000313" key="4">
    <source>
        <dbReference type="Proteomes" id="UP000071778"/>
    </source>
</evidence>
<dbReference type="EMBL" id="CP013235">
    <property type="protein sequence ID" value="AMP07879.1"/>
    <property type="molecule type" value="Genomic_DNA"/>
</dbReference>
<dbReference type="CDD" id="cd07814">
    <property type="entry name" value="SRPBCC_CalC_Aha1-like"/>
    <property type="match status" value="1"/>
</dbReference>
<dbReference type="InterPro" id="IPR013538">
    <property type="entry name" value="ASHA1/2-like_C"/>
</dbReference>
<evidence type="ECO:0000313" key="3">
    <source>
        <dbReference type="EMBL" id="AMP07879.1"/>
    </source>
</evidence>
<sequence>MQTNDTKTLIVEREMPHSPDKVWRAITQRPLIEDWLMENDFELVVGHRFDLRADWGVVECQVLAIEPNKALSYTWEAMGLKSVVSWTLTATATGTQLRMEQSGFRPDQQQAYAGAKYGWEKFFTGLERVAGSLS</sequence>
<dbReference type="Pfam" id="PF08327">
    <property type="entry name" value="AHSA1"/>
    <property type="match status" value="1"/>
</dbReference>
<organism evidence="3 4">
    <name type="scientific">Collimonas arenae</name>
    <dbReference type="NCBI Taxonomy" id="279058"/>
    <lineage>
        <taxon>Bacteria</taxon>
        <taxon>Pseudomonadati</taxon>
        <taxon>Pseudomonadota</taxon>
        <taxon>Betaproteobacteria</taxon>
        <taxon>Burkholderiales</taxon>
        <taxon>Oxalobacteraceae</taxon>
        <taxon>Collimonas</taxon>
    </lineage>
</organism>
<evidence type="ECO:0000259" key="2">
    <source>
        <dbReference type="Pfam" id="PF08327"/>
    </source>
</evidence>
<dbReference type="Gene3D" id="3.30.530.20">
    <property type="match status" value="1"/>
</dbReference>
<dbReference type="SUPFAM" id="SSF55961">
    <property type="entry name" value="Bet v1-like"/>
    <property type="match status" value="1"/>
</dbReference>
<dbReference type="AlphaFoldDB" id="A0A127QCS4"/>
<feature type="domain" description="Activator of Hsp90 ATPase homologue 1/2-like C-terminal" evidence="2">
    <location>
        <begin position="17"/>
        <end position="129"/>
    </location>
</feature>
<dbReference type="PATRIC" id="fig|279058.18.peg.55"/>
<comment type="similarity">
    <text evidence="1">Belongs to the AHA1 family.</text>
</comment>
<dbReference type="InterPro" id="IPR023393">
    <property type="entry name" value="START-like_dom_sf"/>
</dbReference>
<name>A0A127QCS4_9BURK</name>
<dbReference type="Proteomes" id="UP000071778">
    <property type="component" value="Chromosome"/>
</dbReference>
<reference evidence="3 4" key="1">
    <citation type="submission" date="2015-11" db="EMBL/GenBank/DDBJ databases">
        <title>Exploring the genomic traits of fungus-feeding bacterial genus Collimonas.</title>
        <authorList>
            <person name="Song C."/>
            <person name="Schmidt R."/>
            <person name="de Jager V."/>
            <person name="Krzyzanowska D."/>
            <person name="Jongedijk E."/>
            <person name="Cankar K."/>
            <person name="Beekwilder J."/>
            <person name="van Veen A."/>
            <person name="de Boer W."/>
            <person name="van Veen J.A."/>
            <person name="Garbeva P."/>
        </authorList>
    </citation>
    <scope>NUCLEOTIDE SEQUENCE [LARGE SCALE GENOMIC DNA]</scope>
    <source>
        <strain evidence="3 4">Ter282</strain>
    </source>
</reference>
<keyword evidence="4" id="KW-1185">Reference proteome</keyword>
<protein>
    <recommendedName>
        <fullName evidence="2">Activator of Hsp90 ATPase homologue 1/2-like C-terminal domain-containing protein</fullName>
    </recommendedName>
</protein>
<accession>A0A127QCS4</accession>
<gene>
    <name evidence="3" type="ORF">CAter282_0055</name>
</gene>
<evidence type="ECO:0000256" key="1">
    <source>
        <dbReference type="ARBA" id="ARBA00006817"/>
    </source>
</evidence>